<gene>
    <name evidence="2" type="ORF">TCEB3V08_LOCUS9289</name>
</gene>
<evidence type="ECO:0000256" key="1">
    <source>
        <dbReference type="SAM" id="MobiDB-lite"/>
    </source>
</evidence>
<proteinExistence type="predicted"/>
<dbReference type="AlphaFoldDB" id="A0A7R9D6M2"/>
<feature type="region of interest" description="Disordered" evidence="1">
    <location>
        <begin position="1"/>
        <end position="22"/>
    </location>
</feature>
<sequence length="62" mass="6732">MKSEHNTGDPPPHDGDEDKRERTFDRAARVCFDGPVECVVEPAADGVSTIGELDDNDSFGIN</sequence>
<dbReference type="EMBL" id="OC320392">
    <property type="protein sequence ID" value="CAD7407969.1"/>
    <property type="molecule type" value="Genomic_DNA"/>
</dbReference>
<protein>
    <submittedName>
        <fullName evidence="2">Uncharacterized protein</fullName>
    </submittedName>
</protein>
<reference evidence="2" key="1">
    <citation type="submission" date="2020-11" db="EMBL/GenBank/DDBJ databases">
        <authorList>
            <person name="Tran Van P."/>
        </authorList>
    </citation>
    <scope>NUCLEOTIDE SEQUENCE</scope>
</reference>
<accession>A0A7R9D6M2</accession>
<name>A0A7R9D6M2_TIMCR</name>
<organism evidence="2">
    <name type="scientific">Timema cristinae</name>
    <name type="common">Walking stick</name>
    <dbReference type="NCBI Taxonomy" id="61476"/>
    <lineage>
        <taxon>Eukaryota</taxon>
        <taxon>Metazoa</taxon>
        <taxon>Ecdysozoa</taxon>
        <taxon>Arthropoda</taxon>
        <taxon>Hexapoda</taxon>
        <taxon>Insecta</taxon>
        <taxon>Pterygota</taxon>
        <taxon>Neoptera</taxon>
        <taxon>Polyneoptera</taxon>
        <taxon>Phasmatodea</taxon>
        <taxon>Timematodea</taxon>
        <taxon>Timematoidea</taxon>
        <taxon>Timematidae</taxon>
        <taxon>Timema</taxon>
    </lineage>
</organism>
<evidence type="ECO:0000313" key="2">
    <source>
        <dbReference type="EMBL" id="CAD7407969.1"/>
    </source>
</evidence>